<keyword evidence="1" id="KW-1133">Transmembrane helix</keyword>
<dbReference type="OrthoDB" id="379226at2157"/>
<protein>
    <submittedName>
        <fullName evidence="2">Uncharacterized protein</fullName>
    </submittedName>
</protein>
<dbReference type="EMBL" id="PGCL01000001">
    <property type="protein sequence ID" value="TAJ45397.1"/>
    <property type="molecule type" value="Genomic_DNA"/>
</dbReference>
<keyword evidence="3" id="KW-1185">Reference proteome</keyword>
<proteinExistence type="predicted"/>
<name>A0A483CV89_9EURY</name>
<sequence>MIDMLDYETSPLNPLLKVIVPLIFLAVTGIYFAARRHYDGAIRSFIDMLMLFALFATISGVLRFLGHGTDFGFTKDYSLKWIQSLAYVFEAGFFILAGYKLLHLFGGDDE</sequence>
<dbReference type="AlphaFoldDB" id="A0A483CV89"/>
<feature type="transmembrane region" description="Helical" evidence="1">
    <location>
        <begin position="85"/>
        <end position="102"/>
    </location>
</feature>
<evidence type="ECO:0000313" key="2">
    <source>
        <dbReference type="EMBL" id="TAJ45397.1"/>
    </source>
</evidence>
<gene>
    <name evidence="2" type="ORF">CUJ86_01250</name>
</gene>
<evidence type="ECO:0000313" key="3">
    <source>
        <dbReference type="Proteomes" id="UP000292580"/>
    </source>
</evidence>
<comment type="caution">
    <text evidence="2">The sequence shown here is derived from an EMBL/GenBank/DDBJ whole genome shotgun (WGS) entry which is preliminary data.</text>
</comment>
<reference evidence="2 3" key="1">
    <citation type="submission" date="2017-11" db="EMBL/GenBank/DDBJ databases">
        <title>Isolation and Characterization of Methanofollis Species from Methane Seep Offshore SW Taiwan.</title>
        <authorList>
            <person name="Teng N.-H."/>
            <person name="Lai M.-C."/>
            <person name="Chen S.-C."/>
        </authorList>
    </citation>
    <scope>NUCLEOTIDE SEQUENCE [LARGE SCALE GENOMIC DNA]</scope>
    <source>
        <strain evidence="2 3">FWC-SCC2</strain>
    </source>
</reference>
<feature type="transmembrane region" description="Helical" evidence="1">
    <location>
        <begin position="45"/>
        <end position="65"/>
    </location>
</feature>
<dbReference type="Proteomes" id="UP000292580">
    <property type="component" value="Unassembled WGS sequence"/>
</dbReference>
<feature type="transmembrane region" description="Helical" evidence="1">
    <location>
        <begin position="15"/>
        <end position="33"/>
    </location>
</feature>
<dbReference type="RefSeq" id="WP_130645748.1">
    <property type="nucleotide sequence ID" value="NZ_PGCL01000001.1"/>
</dbReference>
<organism evidence="2 3">
    <name type="scientific">Methanofollis fontis</name>
    <dbReference type="NCBI Taxonomy" id="2052832"/>
    <lineage>
        <taxon>Archaea</taxon>
        <taxon>Methanobacteriati</taxon>
        <taxon>Methanobacteriota</taxon>
        <taxon>Stenosarchaea group</taxon>
        <taxon>Methanomicrobia</taxon>
        <taxon>Methanomicrobiales</taxon>
        <taxon>Methanomicrobiaceae</taxon>
        <taxon>Methanofollis</taxon>
    </lineage>
</organism>
<keyword evidence="1" id="KW-0812">Transmembrane</keyword>
<accession>A0A483CV89</accession>
<keyword evidence="1" id="KW-0472">Membrane</keyword>
<evidence type="ECO:0000256" key="1">
    <source>
        <dbReference type="SAM" id="Phobius"/>
    </source>
</evidence>